<evidence type="ECO:0000313" key="3">
    <source>
        <dbReference type="Proteomes" id="UP001595824"/>
    </source>
</evidence>
<evidence type="ECO:0000313" key="2">
    <source>
        <dbReference type="EMBL" id="MFC4331506.1"/>
    </source>
</evidence>
<feature type="compositionally biased region" description="Basic and acidic residues" evidence="1">
    <location>
        <begin position="42"/>
        <end position="51"/>
    </location>
</feature>
<dbReference type="RefSeq" id="WP_381742847.1">
    <property type="nucleotide sequence ID" value="NZ_JBHSDP010000027.1"/>
</dbReference>
<sequence>MKRRGSEGMGKRKENKEGKEKKKKEEEKAEGSVSRGWKRRERGVERGERRK</sequence>
<dbReference type="Proteomes" id="UP001595824">
    <property type="component" value="Unassembled WGS sequence"/>
</dbReference>
<dbReference type="EMBL" id="JBHSDP010000027">
    <property type="protein sequence ID" value="MFC4331506.1"/>
    <property type="molecule type" value="Genomic_DNA"/>
</dbReference>
<evidence type="ECO:0000256" key="1">
    <source>
        <dbReference type="SAM" id="MobiDB-lite"/>
    </source>
</evidence>
<reference evidence="3" key="1">
    <citation type="journal article" date="2019" name="Int. J. Syst. Evol. Microbiol.">
        <title>The Global Catalogue of Microorganisms (GCM) 10K type strain sequencing project: providing services to taxonomists for standard genome sequencing and annotation.</title>
        <authorList>
            <consortium name="The Broad Institute Genomics Platform"/>
            <consortium name="The Broad Institute Genome Sequencing Center for Infectious Disease"/>
            <person name="Wu L."/>
            <person name="Ma J."/>
        </authorList>
    </citation>
    <scope>NUCLEOTIDE SEQUENCE [LARGE SCALE GENOMIC DNA]</scope>
    <source>
        <strain evidence="3">PCU 347</strain>
    </source>
</reference>
<accession>A0ABV8TLQ3</accession>
<feature type="region of interest" description="Disordered" evidence="1">
    <location>
        <begin position="1"/>
        <end position="51"/>
    </location>
</feature>
<feature type="compositionally biased region" description="Basic and acidic residues" evidence="1">
    <location>
        <begin position="1"/>
        <end position="30"/>
    </location>
</feature>
<keyword evidence="3" id="KW-1185">Reference proteome</keyword>
<name>A0ABV8TLQ3_9ACTN</name>
<protein>
    <submittedName>
        <fullName evidence="2">Uncharacterized protein</fullName>
    </submittedName>
</protein>
<gene>
    <name evidence="2" type="ORF">ACFPC0_27755</name>
</gene>
<organism evidence="2 3">
    <name type="scientific">Streptomyces andamanensis</name>
    <dbReference type="NCBI Taxonomy" id="1565035"/>
    <lineage>
        <taxon>Bacteria</taxon>
        <taxon>Bacillati</taxon>
        <taxon>Actinomycetota</taxon>
        <taxon>Actinomycetes</taxon>
        <taxon>Kitasatosporales</taxon>
        <taxon>Streptomycetaceae</taxon>
        <taxon>Streptomyces</taxon>
    </lineage>
</organism>
<proteinExistence type="predicted"/>
<comment type="caution">
    <text evidence="2">The sequence shown here is derived from an EMBL/GenBank/DDBJ whole genome shotgun (WGS) entry which is preliminary data.</text>
</comment>